<dbReference type="GO" id="GO:0005886">
    <property type="term" value="C:plasma membrane"/>
    <property type="evidence" value="ECO:0007669"/>
    <property type="project" value="TreeGrafter"/>
</dbReference>
<organism evidence="6 7">
    <name type="scientific">Dreissena polymorpha</name>
    <name type="common">Zebra mussel</name>
    <name type="synonym">Mytilus polymorpha</name>
    <dbReference type="NCBI Taxonomy" id="45954"/>
    <lineage>
        <taxon>Eukaryota</taxon>
        <taxon>Metazoa</taxon>
        <taxon>Spiralia</taxon>
        <taxon>Lophotrochozoa</taxon>
        <taxon>Mollusca</taxon>
        <taxon>Bivalvia</taxon>
        <taxon>Autobranchia</taxon>
        <taxon>Heteroconchia</taxon>
        <taxon>Euheterodonta</taxon>
        <taxon>Imparidentia</taxon>
        <taxon>Neoheterodontei</taxon>
        <taxon>Myida</taxon>
        <taxon>Dreissenoidea</taxon>
        <taxon>Dreissenidae</taxon>
        <taxon>Dreissena</taxon>
    </lineage>
</organism>
<keyword evidence="4 5" id="KW-0472">Membrane</keyword>
<sequence length="298" mass="34268">MYTLNNPKSVGSDRVTRMETKDRYRLPYARLWIVSGIIVFVGYVLHVVGFATNYWTDVGLSNIGLWRACVNAIGCGDIGTSIIDWWKAVQALTIIGIILGFIAIIVLSVIICKPRHYKWRIVACLCAFFAGSSVIAAIATWAAYAAHLVLGYSFGLSTAGGGLMLIGGLILCVDLCINRGYRRTGQVLYPPPERPHYESNYPQELRAPPYDGYKKPYPVQEPPRVYERYPDNHYDRPVRGHRYEPSYYKNNKNWYDRGDRFDRYDTPPRNYGHYNTGRTTYIAYKPEYERNTGRYDYY</sequence>
<gene>
    <name evidence="6" type="ORF">DPMN_112838</name>
</gene>
<evidence type="ECO:0000313" key="6">
    <source>
        <dbReference type="EMBL" id="KAH3839408.1"/>
    </source>
</evidence>
<proteinExistence type="predicted"/>
<comment type="caution">
    <text evidence="6">The sequence shown here is derived from an EMBL/GenBank/DDBJ whole genome shotgun (WGS) entry which is preliminary data.</text>
</comment>
<evidence type="ECO:0000313" key="7">
    <source>
        <dbReference type="Proteomes" id="UP000828390"/>
    </source>
</evidence>
<feature type="transmembrane region" description="Helical" evidence="5">
    <location>
        <begin position="91"/>
        <end position="112"/>
    </location>
</feature>
<feature type="transmembrane region" description="Helical" evidence="5">
    <location>
        <begin position="31"/>
        <end position="55"/>
    </location>
</feature>
<name>A0A9D4KGG4_DREPO</name>
<dbReference type="AlphaFoldDB" id="A0A9D4KGG4"/>
<keyword evidence="2 5" id="KW-0812">Transmembrane</keyword>
<reference evidence="6" key="1">
    <citation type="journal article" date="2019" name="bioRxiv">
        <title>The Genome of the Zebra Mussel, Dreissena polymorpha: A Resource for Invasive Species Research.</title>
        <authorList>
            <person name="McCartney M.A."/>
            <person name="Auch B."/>
            <person name="Kono T."/>
            <person name="Mallez S."/>
            <person name="Zhang Y."/>
            <person name="Obille A."/>
            <person name="Becker A."/>
            <person name="Abrahante J.E."/>
            <person name="Garbe J."/>
            <person name="Badalamenti J.P."/>
            <person name="Herman A."/>
            <person name="Mangelson H."/>
            <person name="Liachko I."/>
            <person name="Sullivan S."/>
            <person name="Sone E.D."/>
            <person name="Koren S."/>
            <person name="Silverstein K.A.T."/>
            <person name="Beckman K.B."/>
            <person name="Gohl D.M."/>
        </authorList>
    </citation>
    <scope>NUCLEOTIDE SEQUENCE</scope>
    <source>
        <strain evidence="6">Duluth1</strain>
        <tissue evidence="6">Whole animal</tissue>
    </source>
</reference>
<evidence type="ECO:0000256" key="3">
    <source>
        <dbReference type="ARBA" id="ARBA00022989"/>
    </source>
</evidence>
<dbReference type="InterPro" id="IPR050579">
    <property type="entry name" value="PMP-22/EMP/MP20-like"/>
</dbReference>
<evidence type="ECO:0000256" key="2">
    <source>
        <dbReference type="ARBA" id="ARBA00022692"/>
    </source>
</evidence>
<dbReference type="EMBL" id="JAIWYP010000004">
    <property type="protein sequence ID" value="KAH3839408.1"/>
    <property type="molecule type" value="Genomic_DNA"/>
</dbReference>
<dbReference type="PANTHER" id="PTHR10671:SF108">
    <property type="entry name" value="CLAUDIN FAMILY PROTEIN-RELATED"/>
    <property type="match status" value="1"/>
</dbReference>
<accession>A0A9D4KGG4</accession>
<dbReference type="Gene3D" id="1.20.140.150">
    <property type="match status" value="1"/>
</dbReference>
<evidence type="ECO:0000256" key="1">
    <source>
        <dbReference type="ARBA" id="ARBA00004141"/>
    </source>
</evidence>
<evidence type="ECO:0000256" key="4">
    <source>
        <dbReference type="ARBA" id="ARBA00023136"/>
    </source>
</evidence>
<comment type="subcellular location">
    <subcellularLocation>
        <location evidence="1">Membrane</location>
        <topology evidence="1">Multi-pass membrane protein</topology>
    </subcellularLocation>
</comment>
<feature type="transmembrane region" description="Helical" evidence="5">
    <location>
        <begin position="150"/>
        <end position="173"/>
    </location>
</feature>
<protein>
    <submittedName>
        <fullName evidence="6">Uncharacterized protein</fullName>
    </submittedName>
</protein>
<reference evidence="6" key="2">
    <citation type="submission" date="2020-11" db="EMBL/GenBank/DDBJ databases">
        <authorList>
            <person name="McCartney M.A."/>
            <person name="Auch B."/>
            <person name="Kono T."/>
            <person name="Mallez S."/>
            <person name="Becker A."/>
            <person name="Gohl D.M."/>
            <person name="Silverstein K.A.T."/>
            <person name="Koren S."/>
            <person name="Bechman K.B."/>
            <person name="Herman A."/>
            <person name="Abrahante J.E."/>
            <person name="Garbe J."/>
        </authorList>
    </citation>
    <scope>NUCLEOTIDE SEQUENCE</scope>
    <source>
        <strain evidence="6">Duluth1</strain>
        <tissue evidence="6">Whole animal</tissue>
    </source>
</reference>
<keyword evidence="7" id="KW-1185">Reference proteome</keyword>
<keyword evidence="3 5" id="KW-1133">Transmembrane helix</keyword>
<feature type="transmembrane region" description="Helical" evidence="5">
    <location>
        <begin position="119"/>
        <end position="144"/>
    </location>
</feature>
<dbReference type="PANTHER" id="PTHR10671">
    <property type="entry name" value="EPITHELIAL MEMBRANE PROTEIN-RELATED"/>
    <property type="match status" value="1"/>
</dbReference>
<dbReference type="Proteomes" id="UP000828390">
    <property type="component" value="Unassembled WGS sequence"/>
</dbReference>
<evidence type="ECO:0000256" key="5">
    <source>
        <dbReference type="SAM" id="Phobius"/>
    </source>
</evidence>